<gene>
    <name evidence="2" type="ORF">FWK35_00035774</name>
</gene>
<organism evidence="2 3">
    <name type="scientific">Aphis craccivora</name>
    <name type="common">Cowpea aphid</name>
    <dbReference type="NCBI Taxonomy" id="307492"/>
    <lineage>
        <taxon>Eukaryota</taxon>
        <taxon>Metazoa</taxon>
        <taxon>Ecdysozoa</taxon>
        <taxon>Arthropoda</taxon>
        <taxon>Hexapoda</taxon>
        <taxon>Insecta</taxon>
        <taxon>Pterygota</taxon>
        <taxon>Neoptera</taxon>
        <taxon>Paraneoptera</taxon>
        <taxon>Hemiptera</taxon>
        <taxon>Sternorrhyncha</taxon>
        <taxon>Aphidomorpha</taxon>
        <taxon>Aphidoidea</taxon>
        <taxon>Aphididae</taxon>
        <taxon>Aphidini</taxon>
        <taxon>Aphis</taxon>
        <taxon>Aphis</taxon>
    </lineage>
</organism>
<proteinExistence type="predicted"/>
<dbReference type="EMBL" id="VUJU01017735">
    <property type="protein sequence ID" value="KAF0682177.1"/>
    <property type="molecule type" value="Genomic_DNA"/>
</dbReference>
<sequence length="137" mass="16321">LMALAHLPATEEHHHGNSYSILLGFRVVQDLVTEYNIENELHDLMRYYERFWIDTVNPARFTVCRLQYRTNNYIESYHASLLRLMGQHPPLYRFYDQLRTIEERARNDFGRAVNGQRVRQANNRASSHNDATIRNAW</sequence>
<evidence type="ECO:0000256" key="1">
    <source>
        <dbReference type="SAM" id="MobiDB-lite"/>
    </source>
</evidence>
<feature type="non-terminal residue" evidence="2">
    <location>
        <position position="137"/>
    </location>
</feature>
<accession>A0A6G0VJH1</accession>
<evidence type="ECO:0000313" key="3">
    <source>
        <dbReference type="Proteomes" id="UP000478052"/>
    </source>
</evidence>
<comment type="caution">
    <text evidence="2">The sequence shown here is derived from an EMBL/GenBank/DDBJ whole genome shotgun (WGS) entry which is preliminary data.</text>
</comment>
<name>A0A6G0VJH1_APHCR</name>
<dbReference type="Proteomes" id="UP000478052">
    <property type="component" value="Unassembled WGS sequence"/>
</dbReference>
<dbReference type="OrthoDB" id="6604661at2759"/>
<dbReference type="AlphaFoldDB" id="A0A6G0VJH1"/>
<feature type="non-terminal residue" evidence="2">
    <location>
        <position position="1"/>
    </location>
</feature>
<reference evidence="2 3" key="1">
    <citation type="submission" date="2019-08" db="EMBL/GenBank/DDBJ databases">
        <title>Whole genome of Aphis craccivora.</title>
        <authorList>
            <person name="Voronova N.V."/>
            <person name="Shulinski R.S."/>
            <person name="Bandarenka Y.V."/>
            <person name="Zhorov D.G."/>
            <person name="Warner D."/>
        </authorList>
    </citation>
    <scope>NUCLEOTIDE SEQUENCE [LARGE SCALE GENOMIC DNA]</scope>
    <source>
        <strain evidence="2">180601</strain>
        <tissue evidence="2">Whole Body</tissue>
    </source>
</reference>
<protein>
    <submittedName>
        <fullName evidence="2">Uncharacterized protein</fullName>
    </submittedName>
</protein>
<feature type="compositionally biased region" description="Polar residues" evidence="1">
    <location>
        <begin position="117"/>
        <end position="137"/>
    </location>
</feature>
<keyword evidence="3" id="KW-1185">Reference proteome</keyword>
<feature type="region of interest" description="Disordered" evidence="1">
    <location>
        <begin position="116"/>
        <end position="137"/>
    </location>
</feature>
<evidence type="ECO:0000313" key="2">
    <source>
        <dbReference type="EMBL" id="KAF0682177.1"/>
    </source>
</evidence>